<dbReference type="RefSeq" id="XP_016465891.1">
    <property type="nucleotide sequence ID" value="XM_016610405.1"/>
</dbReference>
<accession>A0A1S3ZND5</accession>
<protein>
    <submittedName>
        <fullName evidence="1">Uncharacterized protein</fullName>
    </submittedName>
</protein>
<name>A0A1S3ZND5_TOBAC</name>
<evidence type="ECO:0000313" key="1">
    <source>
        <dbReference type="RefSeq" id="XP_016465891.1"/>
    </source>
</evidence>
<organism evidence="1">
    <name type="scientific">Nicotiana tabacum</name>
    <name type="common">Common tobacco</name>
    <dbReference type="NCBI Taxonomy" id="4097"/>
    <lineage>
        <taxon>Eukaryota</taxon>
        <taxon>Viridiplantae</taxon>
        <taxon>Streptophyta</taxon>
        <taxon>Embryophyta</taxon>
        <taxon>Tracheophyta</taxon>
        <taxon>Spermatophyta</taxon>
        <taxon>Magnoliopsida</taxon>
        <taxon>eudicotyledons</taxon>
        <taxon>Gunneridae</taxon>
        <taxon>Pentapetalae</taxon>
        <taxon>asterids</taxon>
        <taxon>lamiids</taxon>
        <taxon>Solanales</taxon>
        <taxon>Solanaceae</taxon>
        <taxon>Nicotianoideae</taxon>
        <taxon>Nicotianeae</taxon>
        <taxon>Nicotiana</taxon>
    </lineage>
</organism>
<proteinExistence type="predicted"/>
<dbReference type="PaxDb" id="4097-A0A1S3ZND5"/>
<gene>
    <name evidence="1" type="primary">LOC107788705</name>
</gene>
<reference evidence="1" key="1">
    <citation type="submission" date="2025-08" db="UniProtKB">
        <authorList>
            <consortium name="RefSeq"/>
        </authorList>
    </citation>
    <scope>IDENTIFICATION</scope>
</reference>
<dbReference type="KEGG" id="nta:107788705"/>
<sequence>MASLRGPSSLMSFSTLSLTGSLISGPFEEDDIEIDEPVHHLSAVMISEKKRRPIETGYWKVVLVMPSHDKELVKKSLLNIETRGMLPLLQRRQKISFLSVRRNSRGSVKTLRSYKAGLKTLRISQ</sequence>
<dbReference type="AlphaFoldDB" id="A0A1S3ZND5"/>